<dbReference type="GO" id="GO:0016810">
    <property type="term" value="F:hydrolase activity, acting on carbon-nitrogen (but not peptide) bonds"/>
    <property type="evidence" value="ECO:0007669"/>
    <property type="project" value="InterPro"/>
</dbReference>
<dbReference type="SUPFAM" id="SSF51556">
    <property type="entry name" value="Metallo-dependent hydrolases"/>
    <property type="match status" value="1"/>
</dbReference>
<feature type="domain" description="Amidohydrolase-related" evidence="2">
    <location>
        <begin position="79"/>
        <end position="447"/>
    </location>
</feature>
<dbReference type="STRING" id="1192034.CAP_0118"/>
<dbReference type="InterPro" id="IPR057744">
    <property type="entry name" value="OTAase-like"/>
</dbReference>
<name>A0A017TEW1_9BACT</name>
<protein>
    <submittedName>
        <fullName evidence="3">M38 (Beta-aspartyl dipeptidase) family protein</fullName>
    </submittedName>
</protein>
<evidence type="ECO:0000259" key="2">
    <source>
        <dbReference type="Pfam" id="PF01979"/>
    </source>
</evidence>
<dbReference type="InterPro" id="IPR011059">
    <property type="entry name" value="Metal-dep_hydrolase_composite"/>
</dbReference>
<dbReference type="SUPFAM" id="SSF51338">
    <property type="entry name" value="Composite domain of metallo-dependent hydrolases"/>
    <property type="match status" value="1"/>
</dbReference>
<dbReference type="InterPro" id="IPR051781">
    <property type="entry name" value="Metallo-dep_Hydrolase"/>
</dbReference>
<dbReference type="PANTHER" id="PTHR43135:SF3">
    <property type="entry name" value="ALPHA-D-RIBOSE 1-METHYLPHOSPHONATE 5-TRIPHOSPHATE DIPHOSPHATASE"/>
    <property type="match status" value="1"/>
</dbReference>
<accession>A0A017TEW1</accession>
<evidence type="ECO:0000256" key="1">
    <source>
        <dbReference type="SAM" id="SignalP"/>
    </source>
</evidence>
<dbReference type="CDD" id="cd01299">
    <property type="entry name" value="Met_dep_hydrolase_A"/>
    <property type="match status" value="1"/>
</dbReference>
<proteinExistence type="predicted"/>
<feature type="signal peptide" evidence="1">
    <location>
        <begin position="1"/>
        <end position="16"/>
    </location>
</feature>
<keyword evidence="1" id="KW-0732">Signal</keyword>
<dbReference type="Gene3D" id="3.20.20.140">
    <property type="entry name" value="Metal-dependent hydrolases"/>
    <property type="match status" value="1"/>
</dbReference>
<dbReference type="Proteomes" id="UP000019678">
    <property type="component" value="Unassembled WGS sequence"/>
</dbReference>
<reference evidence="3 4" key="1">
    <citation type="submission" date="2013-05" db="EMBL/GenBank/DDBJ databases">
        <title>Genome assembly of Chondromyces apiculatus DSM 436.</title>
        <authorList>
            <person name="Sharma G."/>
            <person name="Khatri I."/>
            <person name="Kaur C."/>
            <person name="Mayilraj S."/>
            <person name="Subramanian S."/>
        </authorList>
    </citation>
    <scope>NUCLEOTIDE SEQUENCE [LARGE SCALE GENOMIC DNA]</scope>
    <source>
        <strain evidence="3 4">DSM 436</strain>
    </source>
</reference>
<evidence type="ECO:0000313" key="3">
    <source>
        <dbReference type="EMBL" id="EYF07365.1"/>
    </source>
</evidence>
<dbReference type="Pfam" id="PF01979">
    <property type="entry name" value="Amidohydro_1"/>
    <property type="match status" value="1"/>
</dbReference>
<dbReference type="EMBL" id="ASRX01000010">
    <property type="protein sequence ID" value="EYF07365.1"/>
    <property type="molecule type" value="Genomic_DNA"/>
</dbReference>
<dbReference type="PANTHER" id="PTHR43135">
    <property type="entry name" value="ALPHA-D-RIBOSE 1-METHYLPHOSPHONATE 5-TRIPHOSPHATE DIPHOSPHATASE"/>
    <property type="match status" value="1"/>
</dbReference>
<dbReference type="AlphaFoldDB" id="A0A017TEW1"/>
<organism evidence="3 4">
    <name type="scientific">Chondromyces apiculatus DSM 436</name>
    <dbReference type="NCBI Taxonomy" id="1192034"/>
    <lineage>
        <taxon>Bacteria</taxon>
        <taxon>Pseudomonadati</taxon>
        <taxon>Myxococcota</taxon>
        <taxon>Polyangia</taxon>
        <taxon>Polyangiales</taxon>
        <taxon>Polyangiaceae</taxon>
        <taxon>Chondromyces</taxon>
    </lineage>
</organism>
<gene>
    <name evidence="3" type="ORF">CAP_0118</name>
</gene>
<evidence type="ECO:0000313" key="4">
    <source>
        <dbReference type="Proteomes" id="UP000019678"/>
    </source>
</evidence>
<keyword evidence="4" id="KW-1185">Reference proteome</keyword>
<sequence length="456" mass="48687">MTLGVLCGVLCGTAPAAPAAAQAETITVLRGARLVDGRGGAPVDPATIVLRGERVVAVGPMDALPSFAREKVIDLRGKTVMPGLVADHAHVGQTSGAEQGAAHYTRANVLRQLQQYQAYGVTTVTSLGVNVAEVFYPLRAEMRAGKVEGADLLGADHGVGMPDGAPPQAMLKAGAGQVDRPETPEKARQVVREQKARGTDLVKVWIDDFNHSMPGKMDPAIWRAVIEEAHQQGLRVAAHIYYLADAKALAEGGVDIIAHGVRDVPVDAAFIEVMKQRGTWYVPTLELDEATFLYAERPSWMAEPFFQHAVQPGLKAQLDDPAWRARKLAEPAVAAAKKSLEMNLRNLKALHDAGVHIGFGTDSGANPLRIPGFAEHRELRLMVQAGLSPVQAITIATREAAALLKLDDRGEIAPGKLGDLVVLDGDPTQDIGNADRIHAVWRRGRQVAGPVTSFTP</sequence>
<dbReference type="InterPro" id="IPR006680">
    <property type="entry name" value="Amidohydro-rel"/>
</dbReference>
<dbReference type="InterPro" id="IPR032466">
    <property type="entry name" value="Metal_Hydrolase"/>
</dbReference>
<dbReference type="eggNOG" id="COG1228">
    <property type="taxonomic scope" value="Bacteria"/>
</dbReference>
<comment type="caution">
    <text evidence="3">The sequence shown here is derived from an EMBL/GenBank/DDBJ whole genome shotgun (WGS) entry which is preliminary data.</text>
</comment>
<dbReference type="Gene3D" id="2.30.40.10">
    <property type="entry name" value="Urease, subunit C, domain 1"/>
    <property type="match status" value="1"/>
</dbReference>
<feature type="chain" id="PRO_5001497211" evidence="1">
    <location>
        <begin position="17"/>
        <end position="456"/>
    </location>
</feature>